<keyword evidence="7 10" id="KW-0456">Lyase</keyword>
<comment type="catalytic activity">
    <reaction evidence="8 10">
        <text>prephenate + H(+) = 3-phenylpyruvate + CO2 + H2O</text>
        <dbReference type="Rhea" id="RHEA:21648"/>
        <dbReference type="ChEBI" id="CHEBI:15377"/>
        <dbReference type="ChEBI" id="CHEBI:15378"/>
        <dbReference type="ChEBI" id="CHEBI:16526"/>
        <dbReference type="ChEBI" id="CHEBI:18005"/>
        <dbReference type="ChEBI" id="CHEBI:29934"/>
        <dbReference type="EC" id="4.2.1.51"/>
    </reaction>
</comment>
<dbReference type="InterPro" id="IPR001086">
    <property type="entry name" value="Preph_deHydtase"/>
</dbReference>
<dbReference type="STRING" id="1265861.BCAMP_07890"/>
<dbReference type="GO" id="GO:0005737">
    <property type="term" value="C:cytoplasm"/>
    <property type="evidence" value="ECO:0007669"/>
    <property type="project" value="TreeGrafter"/>
</dbReference>
<evidence type="ECO:0000256" key="1">
    <source>
        <dbReference type="ARBA" id="ARBA00004741"/>
    </source>
</evidence>
<organism evidence="13 14">
    <name type="scientific">Brochothrix campestris FSL F6-1037</name>
    <dbReference type="NCBI Taxonomy" id="1265861"/>
    <lineage>
        <taxon>Bacteria</taxon>
        <taxon>Bacillati</taxon>
        <taxon>Bacillota</taxon>
        <taxon>Bacilli</taxon>
        <taxon>Bacillales</taxon>
        <taxon>Listeriaceae</taxon>
        <taxon>Brochothrix</taxon>
    </lineage>
</organism>
<evidence type="ECO:0000256" key="6">
    <source>
        <dbReference type="ARBA" id="ARBA00023222"/>
    </source>
</evidence>
<dbReference type="PANTHER" id="PTHR21022">
    <property type="entry name" value="PREPHENATE DEHYDRATASE P PROTEIN"/>
    <property type="match status" value="1"/>
</dbReference>
<keyword evidence="14" id="KW-1185">Reference proteome</keyword>
<evidence type="ECO:0000256" key="7">
    <source>
        <dbReference type="ARBA" id="ARBA00023239"/>
    </source>
</evidence>
<dbReference type="PROSITE" id="PS51671">
    <property type="entry name" value="ACT"/>
    <property type="match status" value="1"/>
</dbReference>
<evidence type="ECO:0000256" key="3">
    <source>
        <dbReference type="ARBA" id="ARBA00021872"/>
    </source>
</evidence>
<dbReference type="PROSITE" id="PS51171">
    <property type="entry name" value="PREPHENATE_DEHYDR_3"/>
    <property type="match status" value="1"/>
</dbReference>
<evidence type="ECO:0000256" key="8">
    <source>
        <dbReference type="ARBA" id="ARBA00047848"/>
    </source>
</evidence>
<dbReference type="PATRIC" id="fig|1265861.3.peg.1548"/>
<evidence type="ECO:0000313" key="14">
    <source>
        <dbReference type="Proteomes" id="UP000019243"/>
    </source>
</evidence>
<feature type="site" description="Essential for prephenate dehydratase activity" evidence="9">
    <location>
        <position position="175"/>
    </location>
</feature>
<dbReference type="AlphaFoldDB" id="W7CQ34"/>
<evidence type="ECO:0000313" key="13">
    <source>
        <dbReference type="EMBL" id="EUJ39187.1"/>
    </source>
</evidence>
<dbReference type="InterPro" id="IPR018528">
    <property type="entry name" value="Preph_deHydtase_CS"/>
</dbReference>
<dbReference type="PROSITE" id="PS00858">
    <property type="entry name" value="PREPHENATE_DEHYDR_2"/>
    <property type="match status" value="1"/>
</dbReference>
<dbReference type="Gene3D" id="3.30.70.260">
    <property type="match status" value="1"/>
</dbReference>
<dbReference type="Proteomes" id="UP000019243">
    <property type="component" value="Unassembled WGS sequence"/>
</dbReference>
<evidence type="ECO:0000259" key="11">
    <source>
        <dbReference type="PROSITE" id="PS51171"/>
    </source>
</evidence>
<dbReference type="SUPFAM" id="SSF53850">
    <property type="entry name" value="Periplasmic binding protein-like II"/>
    <property type="match status" value="1"/>
</dbReference>
<keyword evidence="6 10" id="KW-0584">Phenylalanine biosynthesis</keyword>
<dbReference type="CDD" id="cd04905">
    <property type="entry name" value="ACT_CM-PDT"/>
    <property type="match status" value="1"/>
</dbReference>
<gene>
    <name evidence="10" type="primary">pheA</name>
    <name evidence="13" type="ORF">BCAMP_07890</name>
</gene>
<keyword evidence="4 10" id="KW-0028">Amino-acid biosynthesis</keyword>
<accession>W7CQ34</accession>
<evidence type="ECO:0000256" key="9">
    <source>
        <dbReference type="PIRSR" id="PIRSR001500-2"/>
    </source>
</evidence>
<evidence type="ECO:0000259" key="12">
    <source>
        <dbReference type="PROSITE" id="PS51671"/>
    </source>
</evidence>
<dbReference type="SUPFAM" id="SSF55021">
    <property type="entry name" value="ACT-like"/>
    <property type="match status" value="1"/>
</dbReference>
<dbReference type="InterPro" id="IPR002912">
    <property type="entry name" value="ACT_dom"/>
</dbReference>
<comment type="pathway">
    <text evidence="1 10">Amino-acid biosynthesis; L-phenylalanine biosynthesis; phenylpyruvate from prephenate: step 1/1.</text>
</comment>
<dbReference type="PIRSF" id="PIRSF001500">
    <property type="entry name" value="Chor_mut_pdt_Ppr"/>
    <property type="match status" value="1"/>
</dbReference>
<dbReference type="Pfam" id="PF00800">
    <property type="entry name" value="PDT"/>
    <property type="match status" value="1"/>
</dbReference>
<evidence type="ECO:0000256" key="4">
    <source>
        <dbReference type="ARBA" id="ARBA00022605"/>
    </source>
</evidence>
<dbReference type="GO" id="GO:0009094">
    <property type="term" value="P:L-phenylalanine biosynthetic process"/>
    <property type="evidence" value="ECO:0007669"/>
    <property type="project" value="UniProtKB-UniPathway"/>
</dbReference>
<reference evidence="13 14" key="1">
    <citation type="submission" date="2012-12" db="EMBL/GenBank/DDBJ databases">
        <title>Novel taxa of Listeriaceae from agricultural environments in the United States.</title>
        <authorList>
            <person name="den Bakker H.C."/>
            <person name="Allred A."/>
            <person name="Warchocki S."/>
            <person name="Wright E.M."/>
            <person name="Burrell A."/>
            <person name="Nightingale K.K."/>
            <person name="Kephart D."/>
            <person name="Wiedmann M."/>
        </authorList>
    </citation>
    <scope>NUCLEOTIDE SEQUENCE [LARGE SCALE GENOMIC DNA]</scope>
    <source>
        <strain evidence="13 14">FSL F6-1037</strain>
    </source>
</reference>
<evidence type="ECO:0000256" key="2">
    <source>
        <dbReference type="ARBA" id="ARBA00013147"/>
    </source>
</evidence>
<proteinExistence type="predicted"/>
<name>W7CQ34_9LIST</name>
<dbReference type="GO" id="GO:0004664">
    <property type="term" value="F:prephenate dehydratase activity"/>
    <property type="evidence" value="ECO:0007669"/>
    <property type="project" value="UniProtKB-UniRule"/>
</dbReference>
<dbReference type="InterPro" id="IPR045865">
    <property type="entry name" value="ACT-like_dom_sf"/>
</dbReference>
<dbReference type="UniPathway" id="UPA00121">
    <property type="reaction ID" value="UER00345"/>
</dbReference>
<dbReference type="EC" id="4.2.1.51" evidence="2 10"/>
<keyword evidence="5 10" id="KW-0057">Aromatic amino acid biosynthesis</keyword>
<evidence type="ECO:0000256" key="10">
    <source>
        <dbReference type="RuleBase" id="RU361254"/>
    </source>
</evidence>
<dbReference type="InterPro" id="IPR008242">
    <property type="entry name" value="Chor_mutase/pphenate_deHydtase"/>
</dbReference>
<dbReference type="Gene3D" id="3.40.190.10">
    <property type="entry name" value="Periplasmic binding protein-like II"/>
    <property type="match status" value="2"/>
</dbReference>
<dbReference type="RefSeq" id="WP_035314789.1">
    <property type="nucleotide sequence ID" value="NZ_AODH01000030.1"/>
</dbReference>
<sequence length="285" mass="31617">MNIGYLGPIGTFSFQAVHRAFPTEQHTAFATISECLDAVVAKQVDACLVPFENAIEGTVNVTLDYLYQNDVPLIRGEYILPISQNIMINQDGKHDWHQATKVLSHPQGLAQCHDYLTNHFPYIERVAVSSTAFAAEYVAQHPDENILAIAPLFAAEHYQLNVVCPNAQGNSQNETRFIAMSDTVIPNEADAIETKTTILLKLPDNDSGTLHSMLSTFAWRNINMSKIESRPTKTRLGQYFFHIDLDVGADNRLLANALSEIGLLGGKVKVLGSYDVYKIKSDFNC</sequence>
<dbReference type="PANTHER" id="PTHR21022:SF19">
    <property type="entry name" value="PREPHENATE DEHYDRATASE-RELATED"/>
    <property type="match status" value="1"/>
</dbReference>
<evidence type="ECO:0000256" key="5">
    <source>
        <dbReference type="ARBA" id="ARBA00023141"/>
    </source>
</evidence>
<dbReference type="EMBL" id="AODH01000030">
    <property type="protein sequence ID" value="EUJ39187.1"/>
    <property type="molecule type" value="Genomic_DNA"/>
</dbReference>
<dbReference type="OrthoDB" id="9802281at2"/>
<protein>
    <recommendedName>
        <fullName evidence="3 10">Prephenate dehydratase</fullName>
        <shortName evidence="10">PDT</shortName>
        <ecNumber evidence="2 10">4.2.1.51</ecNumber>
    </recommendedName>
</protein>
<dbReference type="CDD" id="cd13633">
    <property type="entry name" value="PBP2_Sa-PDT_like"/>
    <property type="match status" value="1"/>
</dbReference>
<feature type="domain" description="ACT" evidence="12">
    <location>
        <begin position="198"/>
        <end position="275"/>
    </location>
</feature>
<dbReference type="NCBIfam" id="NF008865">
    <property type="entry name" value="PRK11898.1"/>
    <property type="match status" value="1"/>
</dbReference>
<comment type="caution">
    <text evidence="13">The sequence shown here is derived from an EMBL/GenBank/DDBJ whole genome shotgun (WGS) entry which is preliminary data.</text>
</comment>
<feature type="domain" description="Prephenate dehydratase" evidence="11">
    <location>
        <begin position="2"/>
        <end position="182"/>
    </location>
</feature>